<evidence type="ECO:0000313" key="8">
    <source>
        <dbReference type="Proteomes" id="UP000242381"/>
    </source>
</evidence>
<evidence type="ECO:0000259" key="6">
    <source>
        <dbReference type="Pfam" id="PF20638"/>
    </source>
</evidence>
<gene>
    <name evidence="7" type="ORF">BCV71DRAFT_234194</name>
</gene>
<dbReference type="PANTHER" id="PTHR13040">
    <property type="entry name" value="AUTOPHAGY PROTEIN 5"/>
    <property type="match status" value="1"/>
</dbReference>
<keyword evidence="3" id="KW-0832">Ubl conjugation</keyword>
<feature type="domain" description="Autophagy protein ATG5 UblA" evidence="6">
    <location>
        <begin position="13"/>
        <end position="113"/>
    </location>
</feature>
<dbReference type="GO" id="GO:0005776">
    <property type="term" value="C:autophagosome"/>
    <property type="evidence" value="ECO:0007669"/>
    <property type="project" value="TreeGrafter"/>
</dbReference>
<proteinExistence type="inferred from homology"/>
<evidence type="ECO:0000256" key="3">
    <source>
        <dbReference type="ARBA" id="ARBA00022843"/>
    </source>
</evidence>
<evidence type="ECO:0000313" key="7">
    <source>
        <dbReference type="EMBL" id="ORE19279.1"/>
    </source>
</evidence>
<dbReference type="GO" id="GO:0019776">
    <property type="term" value="F:Atg8-family ligase activity"/>
    <property type="evidence" value="ECO:0007669"/>
    <property type="project" value="TreeGrafter"/>
</dbReference>
<dbReference type="InterPro" id="IPR042527">
    <property type="entry name" value="Atg5_UblA_dom_sf"/>
</dbReference>
<dbReference type="InterPro" id="IPR042526">
    <property type="entry name" value="Atg5_HR"/>
</dbReference>
<dbReference type="GO" id="GO:0044233">
    <property type="term" value="C:mitochondria-associated endoplasmic reticulum membrane contact site"/>
    <property type="evidence" value="ECO:0007669"/>
    <property type="project" value="TreeGrafter"/>
</dbReference>
<organism evidence="7 8">
    <name type="scientific">Rhizopus microsporus</name>
    <dbReference type="NCBI Taxonomy" id="58291"/>
    <lineage>
        <taxon>Eukaryota</taxon>
        <taxon>Fungi</taxon>
        <taxon>Fungi incertae sedis</taxon>
        <taxon>Mucoromycota</taxon>
        <taxon>Mucoromycotina</taxon>
        <taxon>Mucoromycetes</taxon>
        <taxon>Mucorales</taxon>
        <taxon>Mucorineae</taxon>
        <taxon>Rhizopodaceae</taxon>
        <taxon>Rhizopus</taxon>
    </lineage>
</organism>
<evidence type="ECO:0000256" key="4">
    <source>
        <dbReference type="ARBA" id="ARBA00023006"/>
    </source>
</evidence>
<dbReference type="InterPro" id="IPR048939">
    <property type="entry name" value="ATG5_UblA"/>
</dbReference>
<dbReference type="InterPro" id="IPR048940">
    <property type="entry name" value="ATG5_HBR"/>
</dbReference>
<sequence length="226" mass="26826">MSSLLDFEISQKVWNAKLPIKILFDIEEVEEYAIDTKWNPIFLEASRCSYLPLLTNRVRTILSGLDIKIPDSDYDNVWYEYNHEPLRWHYPIGLLYDLYGHLIPLPWSITIHFKNLPTNSILARPTIDTIQSMFMSMIKEADFLRNGNTKKVMNLSKRDHTQLWQSIASDNYNDFWSVNKQLVEYTPSNRHIPIRLYLSPDCPVIQELVSFHDEAGKFYFMYRFYS</sequence>
<name>A0A1X0S520_RHIZD</name>
<dbReference type="OMA" id="HEPLRWH"/>
<dbReference type="Gene3D" id="3.10.20.620">
    <property type="match status" value="1"/>
</dbReference>
<dbReference type="Proteomes" id="UP000242381">
    <property type="component" value="Unassembled WGS sequence"/>
</dbReference>
<reference evidence="7 8" key="1">
    <citation type="journal article" date="2016" name="Proc. Natl. Acad. Sci. U.S.A.">
        <title>Lipid metabolic changes in an early divergent fungus govern the establishment of a mutualistic symbiosis with endobacteria.</title>
        <authorList>
            <person name="Lastovetsky O.A."/>
            <person name="Gaspar M.L."/>
            <person name="Mondo S.J."/>
            <person name="LaButti K.M."/>
            <person name="Sandor L."/>
            <person name="Grigoriev I.V."/>
            <person name="Henry S.A."/>
            <person name="Pawlowska T.E."/>
        </authorList>
    </citation>
    <scope>NUCLEOTIDE SEQUENCE [LARGE SCALE GENOMIC DNA]</scope>
    <source>
        <strain evidence="7 8">ATCC 11559</strain>
    </source>
</reference>
<dbReference type="GO" id="GO:0034274">
    <property type="term" value="C:Atg12-Atg5-Atg16 complex"/>
    <property type="evidence" value="ECO:0007669"/>
    <property type="project" value="TreeGrafter"/>
</dbReference>
<evidence type="ECO:0000256" key="1">
    <source>
        <dbReference type="ARBA" id="ARBA00006910"/>
    </source>
</evidence>
<dbReference type="Pfam" id="PF20638">
    <property type="entry name" value="ATG5_UblA"/>
    <property type="match status" value="1"/>
</dbReference>
<comment type="similarity">
    <text evidence="1">Belongs to the ATG5 family.</text>
</comment>
<protein>
    <submittedName>
        <fullName evidence="7">Uncharacterized protein</fullName>
    </submittedName>
</protein>
<dbReference type="PANTHER" id="PTHR13040:SF2">
    <property type="entry name" value="AUTOPHAGY PROTEIN 5"/>
    <property type="match status" value="1"/>
</dbReference>
<dbReference type="InterPro" id="IPR007239">
    <property type="entry name" value="Atg5"/>
</dbReference>
<dbReference type="Gene3D" id="1.10.246.190">
    <property type="entry name" value="Autophagy protein Apg5, helix rich domain"/>
    <property type="match status" value="1"/>
</dbReference>
<dbReference type="GO" id="GO:0061908">
    <property type="term" value="C:phagophore"/>
    <property type="evidence" value="ECO:0007669"/>
    <property type="project" value="TreeGrafter"/>
</dbReference>
<dbReference type="GO" id="GO:0034727">
    <property type="term" value="P:piecemeal microautophagy of the nucleus"/>
    <property type="evidence" value="ECO:0007669"/>
    <property type="project" value="TreeGrafter"/>
</dbReference>
<evidence type="ECO:0000256" key="2">
    <source>
        <dbReference type="ARBA" id="ARBA00022499"/>
    </source>
</evidence>
<dbReference type="Pfam" id="PF20637">
    <property type="entry name" value="ATG5_HBR"/>
    <property type="match status" value="1"/>
</dbReference>
<evidence type="ECO:0000259" key="5">
    <source>
        <dbReference type="Pfam" id="PF20637"/>
    </source>
</evidence>
<dbReference type="EMBL" id="KV921313">
    <property type="protein sequence ID" value="ORE19279.1"/>
    <property type="molecule type" value="Genomic_DNA"/>
</dbReference>
<dbReference type="AlphaFoldDB" id="A0A1X0S520"/>
<keyword evidence="2" id="KW-1017">Isopeptide bond</keyword>
<feature type="domain" description="Autophagy protein ATG5 alpha-helical bundle region" evidence="5">
    <location>
        <begin position="128"/>
        <end position="184"/>
    </location>
</feature>
<dbReference type="GO" id="GO:0034045">
    <property type="term" value="C:phagophore assembly site membrane"/>
    <property type="evidence" value="ECO:0007669"/>
    <property type="project" value="TreeGrafter"/>
</dbReference>
<dbReference type="GO" id="GO:0006995">
    <property type="term" value="P:cellular response to nitrogen starvation"/>
    <property type="evidence" value="ECO:0007669"/>
    <property type="project" value="TreeGrafter"/>
</dbReference>
<dbReference type="GO" id="GO:0000422">
    <property type="term" value="P:autophagy of mitochondrion"/>
    <property type="evidence" value="ECO:0007669"/>
    <property type="project" value="TreeGrafter"/>
</dbReference>
<keyword evidence="4" id="KW-0072">Autophagy</keyword>
<accession>A0A1X0S520</accession>
<dbReference type="VEuPathDB" id="FungiDB:BCV72DRAFT_305649"/>